<dbReference type="EMBL" id="LGRB01000011">
    <property type="protein sequence ID" value="OCT49159.1"/>
    <property type="molecule type" value="Genomic_DNA"/>
</dbReference>
<reference evidence="3" key="1">
    <citation type="submission" date="2015-07" db="EMBL/GenBank/DDBJ databases">
        <authorList>
            <person name="Teixeira M.M."/>
            <person name="Souza R.C."/>
            <person name="Almeida L.G."/>
            <person name="Vicente V.A."/>
            <person name="de Hoog S."/>
            <person name="Bocca A.L."/>
            <person name="de Almeida S.R."/>
            <person name="Vasconcelos A.T."/>
            <person name="Felipe M.S."/>
        </authorList>
    </citation>
    <scope>NUCLEOTIDE SEQUENCE [LARGE SCALE GENOMIC DNA]</scope>
    <source>
        <strain evidence="3">KSF</strain>
    </source>
</reference>
<gene>
    <name evidence="2" type="ORF">CLCR_05184</name>
</gene>
<comment type="caution">
    <text evidence="2">The sequence shown here is derived from an EMBL/GenBank/DDBJ whole genome shotgun (WGS) entry which is preliminary data.</text>
</comment>
<protein>
    <submittedName>
        <fullName evidence="2">Uncharacterized protein</fullName>
    </submittedName>
</protein>
<proteinExistence type="predicted"/>
<sequence length="197" mass="22264">MEPVNIEQSANLFSTAATTNEEEQTPSDAGPATESSPLPPRTRRPRQGSAGRKRTNEEAWQPGETPATSPKTARFKRSLTLLVMPESEVQRAKEHPIPTTGEGAQTQLSVIPDGEESAPLPPRSSFVKQIHDYQQQLELEYQQFEQSLNERDTTADLDAMNWEDLETRYSDEMTPCIIREKEMMDEINARFAVMRLD</sequence>
<feature type="region of interest" description="Disordered" evidence="1">
    <location>
        <begin position="1"/>
        <end position="105"/>
    </location>
</feature>
<accession>A0A1C1CKZ7</accession>
<organism evidence="2 3">
    <name type="scientific">Cladophialophora carrionii</name>
    <dbReference type="NCBI Taxonomy" id="86049"/>
    <lineage>
        <taxon>Eukaryota</taxon>
        <taxon>Fungi</taxon>
        <taxon>Dikarya</taxon>
        <taxon>Ascomycota</taxon>
        <taxon>Pezizomycotina</taxon>
        <taxon>Eurotiomycetes</taxon>
        <taxon>Chaetothyriomycetidae</taxon>
        <taxon>Chaetothyriales</taxon>
        <taxon>Herpotrichiellaceae</taxon>
        <taxon>Cladophialophora</taxon>
    </lineage>
</organism>
<evidence type="ECO:0000313" key="3">
    <source>
        <dbReference type="Proteomes" id="UP000094526"/>
    </source>
</evidence>
<dbReference type="Proteomes" id="UP000094526">
    <property type="component" value="Unassembled WGS sequence"/>
</dbReference>
<name>A0A1C1CKZ7_9EURO</name>
<evidence type="ECO:0000256" key="1">
    <source>
        <dbReference type="SAM" id="MobiDB-lite"/>
    </source>
</evidence>
<feature type="compositionally biased region" description="Polar residues" evidence="1">
    <location>
        <begin position="1"/>
        <end position="19"/>
    </location>
</feature>
<dbReference type="VEuPathDB" id="FungiDB:CLCR_05184"/>
<dbReference type="VEuPathDB" id="FungiDB:G647_02767"/>
<dbReference type="AlphaFoldDB" id="A0A1C1CKZ7"/>
<evidence type="ECO:0000313" key="2">
    <source>
        <dbReference type="EMBL" id="OCT49159.1"/>
    </source>
</evidence>
<keyword evidence="3" id="KW-1185">Reference proteome</keyword>
<dbReference type="STRING" id="86049.A0A1C1CKZ7"/>
<dbReference type="OrthoDB" id="5335351at2759"/>